<sequence>MSASSLTFPVINADTVHSFPTPKTPPTSITDEISGAPNPLDSFSQITPPANATDEDRLLWILSLSNEERYRAGCGFVLALLLELIDLRYQRQMANQGEHGQERTDKEEPSLISTLNPQSLYFAKTVEIHIYLLKIIWNTLCLSIRHNLARLAIDDDDGQQAVHEADVSHSSKLRAQSGTSYFSWSIPKTNGTEQVEEIRTRRINPKSFRLPTQLSSQPIARHQRPHSSAMHTTLSLPNLHSSDFRFVENSPSQSTALLPAFLGTAAESDFSKIILNQDSSLYNPVHIVFLIRSGSHSLLYFETFSFNIILLQMVRNGIRQWQKDGPTFQKRGQQIVDTLGEEGLTDVIELHLQIDGLDYIQFQYVLIGAQLIHILGGSASFRARREE</sequence>
<gene>
    <name evidence="1" type="ORF">BLNAU_4710</name>
</gene>
<proteinExistence type="predicted"/>
<reference evidence="1 2" key="1">
    <citation type="journal article" date="2022" name="bioRxiv">
        <title>Genomics of Preaxostyla Flagellates Illuminates Evolutionary Transitions and the Path Towards Mitochondrial Loss.</title>
        <authorList>
            <person name="Novak L.V.F."/>
            <person name="Treitli S.C."/>
            <person name="Pyrih J."/>
            <person name="Halakuc P."/>
            <person name="Pipaliya S.V."/>
            <person name="Vacek V."/>
            <person name="Brzon O."/>
            <person name="Soukal P."/>
            <person name="Eme L."/>
            <person name="Dacks J.B."/>
            <person name="Karnkowska A."/>
            <person name="Elias M."/>
            <person name="Hampl V."/>
        </authorList>
    </citation>
    <scope>NUCLEOTIDE SEQUENCE [LARGE SCALE GENOMIC DNA]</scope>
    <source>
        <strain evidence="1">NAU3</strain>
        <tissue evidence="1">Gut</tissue>
    </source>
</reference>
<comment type="caution">
    <text evidence="1">The sequence shown here is derived from an EMBL/GenBank/DDBJ whole genome shotgun (WGS) entry which is preliminary data.</text>
</comment>
<evidence type="ECO:0000313" key="1">
    <source>
        <dbReference type="EMBL" id="KAK2960493.1"/>
    </source>
</evidence>
<keyword evidence="2" id="KW-1185">Reference proteome</keyword>
<protein>
    <submittedName>
        <fullName evidence="1">Uncharacterized protein</fullName>
    </submittedName>
</protein>
<organism evidence="1 2">
    <name type="scientific">Blattamonas nauphoetae</name>
    <dbReference type="NCBI Taxonomy" id="2049346"/>
    <lineage>
        <taxon>Eukaryota</taxon>
        <taxon>Metamonada</taxon>
        <taxon>Preaxostyla</taxon>
        <taxon>Oxymonadida</taxon>
        <taxon>Blattamonas</taxon>
    </lineage>
</organism>
<evidence type="ECO:0000313" key="2">
    <source>
        <dbReference type="Proteomes" id="UP001281761"/>
    </source>
</evidence>
<dbReference type="Proteomes" id="UP001281761">
    <property type="component" value="Unassembled WGS sequence"/>
</dbReference>
<dbReference type="EMBL" id="JARBJD010000023">
    <property type="protein sequence ID" value="KAK2960493.1"/>
    <property type="molecule type" value="Genomic_DNA"/>
</dbReference>
<name>A0ABQ9Y9P5_9EUKA</name>
<accession>A0ABQ9Y9P5</accession>